<keyword evidence="3" id="KW-0732">Signal</keyword>
<evidence type="ECO:0000256" key="1">
    <source>
        <dbReference type="ARBA" id="ARBA00022460"/>
    </source>
</evidence>
<keyword evidence="5" id="KW-1185">Reference proteome</keyword>
<organism evidence="4 5">
    <name type="scientific">Drosophila mojavensis</name>
    <name type="common">Fruit fly</name>
    <dbReference type="NCBI Taxonomy" id="7230"/>
    <lineage>
        <taxon>Eukaryota</taxon>
        <taxon>Metazoa</taxon>
        <taxon>Ecdysozoa</taxon>
        <taxon>Arthropoda</taxon>
        <taxon>Hexapoda</taxon>
        <taxon>Insecta</taxon>
        <taxon>Pterygota</taxon>
        <taxon>Neoptera</taxon>
        <taxon>Endopterygota</taxon>
        <taxon>Diptera</taxon>
        <taxon>Brachycera</taxon>
        <taxon>Muscomorpha</taxon>
        <taxon>Ephydroidea</taxon>
        <taxon>Drosophilidae</taxon>
        <taxon>Drosophila</taxon>
    </lineage>
</organism>
<dbReference type="Proteomes" id="UP000009192">
    <property type="component" value="Unassembled WGS sequence"/>
</dbReference>
<sequence length="181" mass="19957">MDAELTSQLTSKDCTSNAMYKLLLLAALLACAAAAPRPGDEAQITRFDIQADTDGSFSHTAETSDGTVFTEQGVGSQYAKGYFAWVSPEGVPVQVSYVADENGYQPQSDLLPTPPPIPDYILRSIQYIQQHPTPEELADREVRARPIISKSSIRARLCPYYISLRCTNKLLHIIVKFSETN</sequence>
<reference evidence="4 5" key="1">
    <citation type="journal article" date="2007" name="Nature">
        <title>Evolution of genes and genomes on the Drosophila phylogeny.</title>
        <authorList>
            <consortium name="Drosophila 12 Genomes Consortium"/>
            <person name="Clark A.G."/>
            <person name="Eisen M.B."/>
            <person name="Smith D.R."/>
            <person name="Bergman C.M."/>
            <person name="Oliver B."/>
            <person name="Markow T.A."/>
            <person name="Kaufman T.C."/>
            <person name="Kellis M."/>
            <person name="Gelbart W."/>
            <person name="Iyer V.N."/>
            <person name="Pollard D.A."/>
            <person name="Sackton T.B."/>
            <person name="Larracuente A.M."/>
            <person name="Singh N.D."/>
            <person name="Abad J.P."/>
            <person name="Abt D.N."/>
            <person name="Adryan B."/>
            <person name="Aguade M."/>
            <person name="Akashi H."/>
            <person name="Anderson W.W."/>
            <person name="Aquadro C.F."/>
            <person name="Ardell D.H."/>
            <person name="Arguello R."/>
            <person name="Artieri C.G."/>
            <person name="Barbash D.A."/>
            <person name="Barker D."/>
            <person name="Barsanti P."/>
            <person name="Batterham P."/>
            <person name="Batzoglou S."/>
            <person name="Begun D."/>
            <person name="Bhutkar A."/>
            <person name="Blanco E."/>
            <person name="Bosak S.A."/>
            <person name="Bradley R.K."/>
            <person name="Brand A.D."/>
            <person name="Brent M.R."/>
            <person name="Brooks A.N."/>
            <person name="Brown R.H."/>
            <person name="Butlin R.K."/>
            <person name="Caggese C."/>
            <person name="Calvi B.R."/>
            <person name="Bernardo de Carvalho A."/>
            <person name="Caspi A."/>
            <person name="Castrezana S."/>
            <person name="Celniker S.E."/>
            <person name="Chang J.L."/>
            <person name="Chapple C."/>
            <person name="Chatterji S."/>
            <person name="Chinwalla A."/>
            <person name="Civetta A."/>
            <person name="Clifton S.W."/>
            <person name="Comeron J.M."/>
            <person name="Costello J.C."/>
            <person name="Coyne J.A."/>
            <person name="Daub J."/>
            <person name="David R.G."/>
            <person name="Delcher A.L."/>
            <person name="Delehaunty K."/>
            <person name="Do C.B."/>
            <person name="Ebling H."/>
            <person name="Edwards K."/>
            <person name="Eickbush T."/>
            <person name="Evans J.D."/>
            <person name="Filipski A."/>
            <person name="Findeiss S."/>
            <person name="Freyhult E."/>
            <person name="Fulton L."/>
            <person name="Fulton R."/>
            <person name="Garcia A.C."/>
            <person name="Gardiner A."/>
            <person name="Garfield D.A."/>
            <person name="Garvin B.E."/>
            <person name="Gibson G."/>
            <person name="Gilbert D."/>
            <person name="Gnerre S."/>
            <person name="Godfrey J."/>
            <person name="Good R."/>
            <person name="Gotea V."/>
            <person name="Gravely B."/>
            <person name="Greenberg A.J."/>
            <person name="Griffiths-Jones S."/>
            <person name="Gross S."/>
            <person name="Guigo R."/>
            <person name="Gustafson E.A."/>
            <person name="Haerty W."/>
            <person name="Hahn M.W."/>
            <person name="Halligan D.L."/>
            <person name="Halpern A.L."/>
            <person name="Halter G.M."/>
            <person name="Han M.V."/>
            <person name="Heger A."/>
            <person name="Hillier L."/>
            <person name="Hinrichs A.S."/>
            <person name="Holmes I."/>
            <person name="Hoskins R.A."/>
            <person name="Hubisz M.J."/>
            <person name="Hultmark D."/>
            <person name="Huntley M.A."/>
            <person name="Jaffe D.B."/>
            <person name="Jagadeeshan S."/>
            <person name="Jeck W.R."/>
            <person name="Johnson J."/>
            <person name="Jones C.D."/>
            <person name="Jordan W.C."/>
            <person name="Karpen G.H."/>
            <person name="Kataoka E."/>
            <person name="Keightley P.D."/>
            <person name="Kheradpour P."/>
            <person name="Kirkness E.F."/>
            <person name="Koerich L.B."/>
            <person name="Kristiansen K."/>
            <person name="Kudrna D."/>
            <person name="Kulathinal R.J."/>
            <person name="Kumar S."/>
            <person name="Kwok R."/>
            <person name="Lander E."/>
            <person name="Langley C.H."/>
            <person name="Lapoint R."/>
            <person name="Lazzaro B.P."/>
            <person name="Lee S.J."/>
            <person name="Levesque L."/>
            <person name="Li R."/>
            <person name="Lin C.F."/>
            <person name="Lin M.F."/>
            <person name="Lindblad-Toh K."/>
            <person name="Llopart A."/>
            <person name="Long M."/>
            <person name="Low L."/>
            <person name="Lozovsky E."/>
            <person name="Lu J."/>
            <person name="Luo M."/>
            <person name="Machado C.A."/>
            <person name="Makalowski W."/>
            <person name="Marzo M."/>
            <person name="Matsuda M."/>
            <person name="Matzkin L."/>
            <person name="McAllister B."/>
            <person name="McBride C.S."/>
            <person name="McKernan B."/>
            <person name="McKernan K."/>
            <person name="Mendez-Lago M."/>
            <person name="Minx P."/>
            <person name="Mollenhauer M.U."/>
            <person name="Montooth K."/>
            <person name="Mount S.M."/>
            <person name="Mu X."/>
            <person name="Myers E."/>
            <person name="Negre B."/>
            <person name="Newfeld S."/>
            <person name="Nielsen R."/>
            <person name="Noor M.A."/>
            <person name="O'Grady P."/>
            <person name="Pachter L."/>
            <person name="Papaceit M."/>
            <person name="Parisi M.J."/>
            <person name="Parisi M."/>
            <person name="Parts L."/>
            <person name="Pedersen J.S."/>
            <person name="Pesole G."/>
            <person name="Phillippy A.M."/>
            <person name="Ponting C.P."/>
            <person name="Pop M."/>
            <person name="Porcelli D."/>
            <person name="Powell J.R."/>
            <person name="Prohaska S."/>
            <person name="Pruitt K."/>
            <person name="Puig M."/>
            <person name="Quesneville H."/>
            <person name="Ram K.R."/>
            <person name="Rand D."/>
            <person name="Rasmussen M.D."/>
            <person name="Reed L.K."/>
            <person name="Reenan R."/>
            <person name="Reily A."/>
            <person name="Remington K.A."/>
            <person name="Rieger T.T."/>
            <person name="Ritchie M.G."/>
            <person name="Robin C."/>
            <person name="Rogers Y.H."/>
            <person name="Rohde C."/>
            <person name="Rozas J."/>
            <person name="Rubenfield M.J."/>
            <person name="Ruiz A."/>
            <person name="Russo S."/>
            <person name="Salzberg S.L."/>
            <person name="Sanchez-Gracia A."/>
            <person name="Saranga D.J."/>
            <person name="Sato H."/>
            <person name="Schaeffer S.W."/>
            <person name="Schatz M.C."/>
            <person name="Schlenke T."/>
            <person name="Schwartz R."/>
            <person name="Segarra C."/>
            <person name="Singh R.S."/>
            <person name="Sirot L."/>
            <person name="Sirota M."/>
            <person name="Sisneros N.B."/>
            <person name="Smith C.D."/>
            <person name="Smith T.F."/>
            <person name="Spieth J."/>
            <person name="Stage D.E."/>
            <person name="Stark A."/>
            <person name="Stephan W."/>
            <person name="Strausberg R.L."/>
            <person name="Strempel S."/>
            <person name="Sturgill D."/>
            <person name="Sutton G."/>
            <person name="Sutton G.G."/>
            <person name="Tao W."/>
            <person name="Teichmann S."/>
            <person name="Tobari Y.N."/>
            <person name="Tomimura Y."/>
            <person name="Tsolas J.M."/>
            <person name="Valente V.L."/>
            <person name="Venter E."/>
            <person name="Venter J.C."/>
            <person name="Vicario S."/>
            <person name="Vieira F.G."/>
            <person name="Vilella A.J."/>
            <person name="Villasante A."/>
            <person name="Walenz B."/>
            <person name="Wang J."/>
            <person name="Wasserman M."/>
            <person name="Watts T."/>
            <person name="Wilson D."/>
            <person name="Wilson R.K."/>
            <person name="Wing R.A."/>
            <person name="Wolfner M.F."/>
            <person name="Wong A."/>
            <person name="Wong G.K."/>
            <person name="Wu C.I."/>
            <person name="Wu G."/>
            <person name="Yamamoto D."/>
            <person name="Yang H.P."/>
            <person name="Yang S.P."/>
            <person name="Yorke J.A."/>
            <person name="Yoshida K."/>
            <person name="Zdobnov E."/>
            <person name="Zhang P."/>
            <person name="Zhang Y."/>
            <person name="Zimin A.V."/>
            <person name="Baldwin J."/>
            <person name="Abdouelleil A."/>
            <person name="Abdulkadir J."/>
            <person name="Abebe A."/>
            <person name="Abera B."/>
            <person name="Abreu J."/>
            <person name="Acer S.C."/>
            <person name="Aftuck L."/>
            <person name="Alexander A."/>
            <person name="An P."/>
            <person name="Anderson E."/>
            <person name="Anderson S."/>
            <person name="Arachi H."/>
            <person name="Azer M."/>
            <person name="Bachantsang P."/>
            <person name="Barry A."/>
            <person name="Bayul T."/>
            <person name="Berlin A."/>
            <person name="Bessette D."/>
            <person name="Bloom T."/>
            <person name="Blye J."/>
            <person name="Boguslavskiy L."/>
            <person name="Bonnet C."/>
            <person name="Boukhgalter B."/>
            <person name="Bourzgui I."/>
            <person name="Brown A."/>
            <person name="Cahill P."/>
            <person name="Channer S."/>
            <person name="Cheshatsang Y."/>
            <person name="Chuda L."/>
            <person name="Citroen M."/>
            <person name="Collymore A."/>
            <person name="Cooke P."/>
            <person name="Costello M."/>
            <person name="D'Aco K."/>
            <person name="Daza R."/>
            <person name="De Haan G."/>
            <person name="DeGray S."/>
            <person name="DeMaso C."/>
            <person name="Dhargay N."/>
            <person name="Dooley K."/>
            <person name="Dooley E."/>
            <person name="Doricent M."/>
            <person name="Dorje P."/>
            <person name="Dorjee K."/>
            <person name="Dupes A."/>
            <person name="Elong R."/>
            <person name="Falk J."/>
            <person name="Farina A."/>
            <person name="Faro S."/>
            <person name="Ferguson D."/>
            <person name="Fisher S."/>
            <person name="Foley C.D."/>
            <person name="Franke A."/>
            <person name="Friedrich D."/>
            <person name="Gadbois L."/>
            <person name="Gearin G."/>
            <person name="Gearin C.R."/>
            <person name="Giannoukos G."/>
            <person name="Goode T."/>
            <person name="Graham J."/>
            <person name="Grandbois E."/>
            <person name="Grewal S."/>
            <person name="Gyaltsen K."/>
            <person name="Hafez N."/>
            <person name="Hagos B."/>
            <person name="Hall J."/>
            <person name="Henson C."/>
            <person name="Hollinger A."/>
            <person name="Honan T."/>
            <person name="Huard M.D."/>
            <person name="Hughes L."/>
            <person name="Hurhula B."/>
            <person name="Husby M.E."/>
            <person name="Kamat A."/>
            <person name="Kanga B."/>
            <person name="Kashin S."/>
            <person name="Khazanovich D."/>
            <person name="Kisner P."/>
            <person name="Lance K."/>
            <person name="Lara M."/>
            <person name="Lee W."/>
            <person name="Lennon N."/>
            <person name="Letendre F."/>
            <person name="LeVine R."/>
            <person name="Lipovsky A."/>
            <person name="Liu X."/>
            <person name="Liu J."/>
            <person name="Liu S."/>
            <person name="Lokyitsang T."/>
            <person name="Lokyitsang Y."/>
            <person name="Lubonja R."/>
            <person name="Lui A."/>
            <person name="MacDonald P."/>
            <person name="Magnisalis V."/>
            <person name="Maru K."/>
            <person name="Matthews C."/>
            <person name="McCusker W."/>
            <person name="McDonough S."/>
            <person name="Mehta T."/>
            <person name="Meldrim J."/>
            <person name="Meneus L."/>
            <person name="Mihai O."/>
            <person name="Mihalev A."/>
            <person name="Mihova T."/>
            <person name="Mittelman R."/>
            <person name="Mlenga V."/>
            <person name="Montmayeur A."/>
            <person name="Mulrain L."/>
            <person name="Navidi A."/>
            <person name="Naylor J."/>
            <person name="Negash T."/>
            <person name="Nguyen T."/>
            <person name="Nguyen N."/>
            <person name="Nicol R."/>
            <person name="Norbu C."/>
            <person name="Norbu N."/>
            <person name="Novod N."/>
            <person name="O'Neill B."/>
            <person name="Osman S."/>
            <person name="Markiewicz E."/>
            <person name="Oyono O.L."/>
            <person name="Patti C."/>
            <person name="Phunkhang P."/>
            <person name="Pierre F."/>
            <person name="Priest M."/>
            <person name="Raghuraman S."/>
            <person name="Rege F."/>
            <person name="Reyes R."/>
            <person name="Rise C."/>
            <person name="Rogov P."/>
            <person name="Ross K."/>
            <person name="Ryan E."/>
            <person name="Settipalli S."/>
            <person name="Shea T."/>
            <person name="Sherpa N."/>
            <person name="Shi L."/>
            <person name="Shih D."/>
            <person name="Sparrow T."/>
            <person name="Spaulding J."/>
            <person name="Stalker J."/>
            <person name="Stange-Thomann N."/>
            <person name="Stavropoulos S."/>
            <person name="Stone C."/>
            <person name="Strader C."/>
            <person name="Tesfaye S."/>
            <person name="Thomson T."/>
            <person name="Thoulutsang Y."/>
            <person name="Thoulutsang D."/>
            <person name="Topham K."/>
            <person name="Topping I."/>
            <person name="Tsamla T."/>
            <person name="Vassiliev H."/>
            <person name="Vo A."/>
            <person name="Wangchuk T."/>
            <person name="Wangdi T."/>
            <person name="Weiand M."/>
            <person name="Wilkinson J."/>
            <person name="Wilson A."/>
            <person name="Yadav S."/>
            <person name="Young G."/>
            <person name="Yu Q."/>
            <person name="Zembek L."/>
            <person name="Zhong D."/>
            <person name="Zimmer A."/>
            <person name="Zwirko Z."/>
            <person name="Jaffe D.B."/>
            <person name="Alvarez P."/>
            <person name="Brockman W."/>
            <person name="Butler J."/>
            <person name="Chin C."/>
            <person name="Gnerre S."/>
            <person name="Grabherr M."/>
            <person name="Kleber M."/>
            <person name="Mauceli E."/>
            <person name="MacCallum I."/>
        </authorList>
    </citation>
    <scope>NUCLEOTIDE SEQUENCE [LARGE SCALE GENOMIC DNA]</scope>
    <source>
        <strain evidence="5">Tucson 15081-1352.22</strain>
    </source>
</reference>
<dbReference type="OrthoDB" id="6493579at2759"/>
<dbReference type="PANTHER" id="PTHR10380">
    <property type="entry name" value="CUTICLE PROTEIN"/>
    <property type="match status" value="1"/>
</dbReference>
<feature type="chain" id="PRO_5006387745" evidence="3">
    <location>
        <begin position="35"/>
        <end position="181"/>
    </location>
</feature>
<evidence type="ECO:0000256" key="3">
    <source>
        <dbReference type="SAM" id="SignalP"/>
    </source>
</evidence>
<dbReference type="InParanoid" id="A0A0Q9XBI6"/>
<dbReference type="Pfam" id="PF00379">
    <property type="entry name" value="Chitin_bind_4"/>
    <property type="match status" value="1"/>
</dbReference>
<dbReference type="KEGG" id="dmo:Dmoj_GI26920"/>
<dbReference type="PROSITE" id="PS00233">
    <property type="entry name" value="CHIT_BIND_RR_1"/>
    <property type="match status" value="1"/>
</dbReference>
<feature type="signal peptide" evidence="3">
    <location>
        <begin position="1"/>
        <end position="34"/>
    </location>
</feature>
<name>A0A0Q9XBI6_DROMO</name>
<dbReference type="PROSITE" id="PS51155">
    <property type="entry name" value="CHIT_BIND_RR_2"/>
    <property type="match status" value="1"/>
</dbReference>
<dbReference type="InterPro" id="IPR000618">
    <property type="entry name" value="Insect_cuticle"/>
</dbReference>
<evidence type="ECO:0000313" key="5">
    <source>
        <dbReference type="Proteomes" id="UP000009192"/>
    </source>
</evidence>
<dbReference type="GO" id="GO:0008010">
    <property type="term" value="F:structural constituent of chitin-based larval cuticle"/>
    <property type="evidence" value="ECO:0007669"/>
    <property type="project" value="TreeGrafter"/>
</dbReference>
<keyword evidence="1 2" id="KW-0193">Cuticle</keyword>
<dbReference type="PANTHER" id="PTHR10380:SF238">
    <property type="entry name" value="CUTICULAR PROTEIN 65EA-RELATED"/>
    <property type="match status" value="1"/>
</dbReference>
<evidence type="ECO:0000313" key="4">
    <source>
        <dbReference type="EMBL" id="KRG05887.1"/>
    </source>
</evidence>
<dbReference type="FunCoup" id="A0A0Q9XBI6">
    <property type="interactions" value="44"/>
</dbReference>
<proteinExistence type="predicted"/>
<dbReference type="InterPro" id="IPR050468">
    <property type="entry name" value="Cuticle_Struct_Prot"/>
</dbReference>
<dbReference type="GO" id="GO:0062129">
    <property type="term" value="C:chitin-based extracellular matrix"/>
    <property type="evidence" value="ECO:0007669"/>
    <property type="project" value="TreeGrafter"/>
</dbReference>
<dbReference type="eggNOG" id="ENOG502T6PP">
    <property type="taxonomic scope" value="Eukaryota"/>
</dbReference>
<evidence type="ECO:0000256" key="2">
    <source>
        <dbReference type="PROSITE-ProRule" id="PRU00497"/>
    </source>
</evidence>
<dbReference type="EMBL" id="CH933809">
    <property type="protein sequence ID" value="KRG05887.1"/>
    <property type="molecule type" value="Genomic_DNA"/>
</dbReference>
<dbReference type="InterPro" id="IPR031311">
    <property type="entry name" value="CHIT_BIND_RR_consensus"/>
</dbReference>
<accession>A0A0Q9XBI6</accession>
<gene>
    <name evidence="4" type="primary">Dmoj\GI26920</name>
    <name evidence="4" type="ORF">Dmoj_GI26920</name>
</gene>
<dbReference type="AlphaFoldDB" id="A0A0Q9XBI6"/>
<protein>
    <submittedName>
        <fullName evidence="4">Uncharacterized protein</fullName>
    </submittedName>
</protein>